<dbReference type="Gene3D" id="1.10.443.10">
    <property type="entry name" value="Intergrase catalytic core"/>
    <property type="match status" value="1"/>
</dbReference>
<dbReference type="PROSITE" id="PS51900">
    <property type="entry name" value="CB"/>
    <property type="match status" value="1"/>
</dbReference>
<keyword evidence="2" id="KW-0238">DNA-binding</keyword>
<dbReference type="GO" id="GO:0003677">
    <property type="term" value="F:DNA binding"/>
    <property type="evidence" value="ECO:0007669"/>
    <property type="project" value="UniProtKB-UniRule"/>
</dbReference>
<evidence type="ECO:0000313" key="5">
    <source>
        <dbReference type="Proteomes" id="UP000298218"/>
    </source>
</evidence>
<dbReference type="AlphaFoldDB" id="A0A4Y8KJ51"/>
<sequence length="330" mass="35725">MTSLAPLLQVFFTDRLITQRHSSSNTIASYRDTITLLLGYVCAQTGKKASDIDIGDLDADTITGFLHHLEEVRGNSVRTRNTRLAAIHSLFAYAALRNHEHAEAIQRVLAIPAARQRRTIVTWLESAEADALLAACDPGTRTGRRDHALFTLAIQTGLRISELLSLTIADIHTGAGAHVHCLGKGRKERRTPLLPATVTVLKQWITEHGGLPGAPLFTSSTGRGLSRDAIEHRISHTIAIASASCPSLIGKHVSMHTLRHTAAMRLLHAGVDTTVIALWLGHEQIVTTNIYLHADMTLKEAAIAKVTPLSVPAAGRYQPTDTVLAFLAAL</sequence>
<dbReference type="InterPro" id="IPR044068">
    <property type="entry name" value="CB"/>
</dbReference>
<dbReference type="RefSeq" id="WP_134174898.1">
    <property type="nucleotide sequence ID" value="NZ_SODI01000001.1"/>
</dbReference>
<evidence type="ECO:0000313" key="4">
    <source>
        <dbReference type="EMBL" id="TFD75190.1"/>
    </source>
</evidence>
<comment type="caution">
    <text evidence="4">The sequence shown here is derived from an EMBL/GenBank/DDBJ whole genome shotgun (WGS) entry which is preliminary data.</text>
</comment>
<dbReference type="InterPro" id="IPR004107">
    <property type="entry name" value="Integrase_SAM-like_N"/>
</dbReference>
<dbReference type="Pfam" id="PF02899">
    <property type="entry name" value="Phage_int_SAM_1"/>
    <property type="match status" value="1"/>
</dbReference>
<gene>
    <name evidence="4" type="ORF">E3T53_16470</name>
</gene>
<dbReference type="Proteomes" id="UP000298218">
    <property type="component" value="Unassembled WGS sequence"/>
</dbReference>
<dbReference type="InterPro" id="IPR010998">
    <property type="entry name" value="Integrase_recombinase_N"/>
</dbReference>
<dbReference type="PANTHER" id="PTHR30349">
    <property type="entry name" value="PHAGE INTEGRASE-RELATED"/>
    <property type="match status" value="1"/>
</dbReference>
<dbReference type="PROSITE" id="PS51898">
    <property type="entry name" value="TYR_RECOMBINASE"/>
    <property type="match status" value="1"/>
</dbReference>
<accession>A0A4Y8KJ51</accession>
<organism evidence="4 5">
    <name type="scientific">Cryobacterium psychrophilum</name>
    <dbReference type="NCBI Taxonomy" id="41988"/>
    <lineage>
        <taxon>Bacteria</taxon>
        <taxon>Bacillati</taxon>
        <taxon>Actinomycetota</taxon>
        <taxon>Actinomycetes</taxon>
        <taxon>Micrococcales</taxon>
        <taxon>Microbacteriaceae</taxon>
        <taxon>Cryobacterium</taxon>
    </lineage>
</organism>
<dbReference type="GO" id="GO:0006310">
    <property type="term" value="P:DNA recombination"/>
    <property type="evidence" value="ECO:0007669"/>
    <property type="project" value="UniProtKB-KW"/>
</dbReference>
<protein>
    <submittedName>
        <fullName evidence="4">Integrase</fullName>
    </submittedName>
</protein>
<keyword evidence="1" id="KW-0229">DNA integration</keyword>
<evidence type="ECO:0000256" key="1">
    <source>
        <dbReference type="ARBA" id="ARBA00022908"/>
    </source>
</evidence>
<dbReference type="SUPFAM" id="SSF56349">
    <property type="entry name" value="DNA breaking-rejoining enzymes"/>
    <property type="match status" value="1"/>
</dbReference>
<keyword evidence="3" id="KW-0233">DNA recombination</keyword>
<dbReference type="Gene3D" id="1.10.150.130">
    <property type="match status" value="1"/>
</dbReference>
<dbReference type="InterPro" id="IPR002104">
    <property type="entry name" value="Integrase_catalytic"/>
</dbReference>
<dbReference type="GO" id="GO:0015074">
    <property type="term" value="P:DNA integration"/>
    <property type="evidence" value="ECO:0007669"/>
    <property type="project" value="UniProtKB-KW"/>
</dbReference>
<proteinExistence type="predicted"/>
<dbReference type="EMBL" id="SOHQ01000045">
    <property type="protein sequence ID" value="TFD75190.1"/>
    <property type="molecule type" value="Genomic_DNA"/>
</dbReference>
<evidence type="ECO:0000256" key="2">
    <source>
        <dbReference type="ARBA" id="ARBA00023125"/>
    </source>
</evidence>
<dbReference type="InterPro" id="IPR013762">
    <property type="entry name" value="Integrase-like_cat_sf"/>
</dbReference>
<dbReference type="InterPro" id="IPR050090">
    <property type="entry name" value="Tyrosine_recombinase_XerCD"/>
</dbReference>
<keyword evidence="5" id="KW-1185">Reference proteome</keyword>
<reference evidence="4 5" key="1">
    <citation type="submission" date="2019-03" db="EMBL/GenBank/DDBJ databases">
        <title>Genomics of glacier-inhabiting Cryobacterium strains.</title>
        <authorList>
            <person name="Liu Q."/>
            <person name="Xin Y.-H."/>
        </authorList>
    </citation>
    <scope>NUCLEOTIDE SEQUENCE [LARGE SCALE GENOMIC DNA]</scope>
    <source>
        <strain evidence="4 5">CGMCC 1.4292</strain>
    </source>
</reference>
<dbReference type="PANTHER" id="PTHR30349:SF81">
    <property type="entry name" value="TYROSINE RECOMBINASE XERC"/>
    <property type="match status" value="1"/>
</dbReference>
<name>A0A4Y8KJ51_9MICO</name>
<dbReference type="OrthoDB" id="9801717at2"/>
<dbReference type="Pfam" id="PF00589">
    <property type="entry name" value="Phage_integrase"/>
    <property type="match status" value="1"/>
</dbReference>
<evidence type="ECO:0000256" key="3">
    <source>
        <dbReference type="ARBA" id="ARBA00023172"/>
    </source>
</evidence>
<dbReference type="InterPro" id="IPR011010">
    <property type="entry name" value="DNA_brk_join_enz"/>
</dbReference>